<evidence type="ECO:0000256" key="1">
    <source>
        <dbReference type="ARBA" id="ARBA00006575"/>
    </source>
</evidence>
<dbReference type="AlphaFoldDB" id="A0A8H7ZFQ0"/>
<proteinExistence type="inferred from homology"/>
<dbReference type="InterPro" id="IPR043472">
    <property type="entry name" value="Macro_dom-like"/>
</dbReference>
<reference evidence="6 7" key="1">
    <citation type="submission" date="2020-12" db="EMBL/GenBank/DDBJ databases">
        <title>Effect of drift, selection, and recombination on the evolution of hybrid genomes in Candida yeast pathogens.</title>
        <authorList>
            <person name="Mixao V."/>
            <person name="Ksiezopolska E."/>
            <person name="Saus E."/>
            <person name="Boekhout T."/>
            <person name="Gacser A."/>
            <person name="Gabaldon T."/>
        </authorList>
    </citation>
    <scope>NUCLEOTIDE SEQUENCE [LARGE SCALE GENOMIC DNA]</scope>
    <source>
        <strain evidence="6 7">BP57</strain>
    </source>
</reference>
<dbReference type="OrthoDB" id="2155246at2759"/>
<comment type="caution">
    <text evidence="6">The sequence shown here is derived from an EMBL/GenBank/DDBJ whole genome shotgun (WGS) entry which is preliminary data.</text>
</comment>
<dbReference type="EMBL" id="JAEOAQ010000005">
    <property type="protein sequence ID" value="KAG5418620.1"/>
    <property type="molecule type" value="Genomic_DNA"/>
</dbReference>
<sequence length="163" mass="18134">MTIKYITGDLFRHTATQSGKSVILAHACNTGGSWGGGIAAVFRTKFPQANSEYANYCHNNSNLLGKTLLLRADDFKESRVYIANLFTSDFNQSPEQIACYTHESLEDLAAQLKDIDDVEVHGDKKVVNMPKINAGIFGVPWELTEAELEKVKELDFNVYVLDT</sequence>
<accession>A0A8H7ZFQ0</accession>
<comment type="catalytic activity">
    <reaction evidence="4">
        <text>ADP-alpha-D-ribose 1''-phosphate + H2O = ADP-D-ribose + phosphate</text>
        <dbReference type="Rhea" id="RHEA:25029"/>
        <dbReference type="ChEBI" id="CHEBI:15377"/>
        <dbReference type="ChEBI" id="CHEBI:43474"/>
        <dbReference type="ChEBI" id="CHEBI:57967"/>
        <dbReference type="ChEBI" id="CHEBI:58753"/>
        <dbReference type="EC" id="3.1.3.84"/>
    </reaction>
</comment>
<evidence type="ECO:0000313" key="7">
    <source>
        <dbReference type="Proteomes" id="UP000669133"/>
    </source>
</evidence>
<organism evidence="6 7">
    <name type="scientific">Candida metapsilosis</name>
    <dbReference type="NCBI Taxonomy" id="273372"/>
    <lineage>
        <taxon>Eukaryota</taxon>
        <taxon>Fungi</taxon>
        <taxon>Dikarya</taxon>
        <taxon>Ascomycota</taxon>
        <taxon>Saccharomycotina</taxon>
        <taxon>Pichiomycetes</taxon>
        <taxon>Debaryomycetaceae</taxon>
        <taxon>Candida/Lodderomyces clade</taxon>
        <taxon>Candida</taxon>
    </lineage>
</organism>
<keyword evidence="7" id="KW-1185">Reference proteome</keyword>
<evidence type="ECO:0000259" key="5">
    <source>
        <dbReference type="PROSITE" id="PS51154"/>
    </source>
</evidence>
<dbReference type="Pfam" id="PF01661">
    <property type="entry name" value="Macro"/>
    <property type="match status" value="1"/>
</dbReference>
<dbReference type="GO" id="GO:0140291">
    <property type="term" value="P:peptidyl-glutamate ADP-deribosylation"/>
    <property type="evidence" value="ECO:0007669"/>
    <property type="project" value="TreeGrafter"/>
</dbReference>
<dbReference type="InterPro" id="IPR002589">
    <property type="entry name" value="Macro_dom"/>
</dbReference>
<dbReference type="RefSeq" id="XP_067547736.1">
    <property type="nucleotide sequence ID" value="XM_067693190.1"/>
</dbReference>
<protein>
    <recommendedName>
        <fullName evidence="3">ADP-ribose 1''-phosphate phosphatase</fullName>
        <ecNumber evidence="2">3.1.3.84</ecNumber>
    </recommendedName>
</protein>
<dbReference type="CDD" id="cd02901">
    <property type="entry name" value="Macro_Poa1p-like"/>
    <property type="match status" value="1"/>
</dbReference>
<dbReference type="Proteomes" id="UP000669133">
    <property type="component" value="Unassembled WGS sequence"/>
</dbReference>
<evidence type="ECO:0000256" key="2">
    <source>
        <dbReference type="ARBA" id="ARBA00012983"/>
    </source>
</evidence>
<evidence type="ECO:0000256" key="4">
    <source>
        <dbReference type="ARBA" id="ARBA00034427"/>
    </source>
</evidence>
<dbReference type="InterPro" id="IPR050892">
    <property type="entry name" value="ADP-ribose_metab_enzymes"/>
</dbReference>
<dbReference type="SMART" id="SM00506">
    <property type="entry name" value="A1pp"/>
    <property type="match status" value="1"/>
</dbReference>
<dbReference type="Gene3D" id="3.40.220.10">
    <property type="entry name" value="Leucine Aminopeptidase, subunit E, domain 1"/>
    <property type="match status" value="1"/>
</dbReference>
<evidence type="ECO:0000313" key="6">
    <source>
        <dbReference type="EMBL" id="KAG5418620.1"/>
    </source>
</evidence>
<name>A0A8H7ZFQ0_9ASCO</name>
<feature type="domain" description="Macro" evidence="5">
    <location>
        <begin position="1"/>
        <end position="163"/>
    </location>
</feature>
<dbReference type="SUPFAM" id="SSF52949">
    <property type="entry name" value="Macro domain-like"/>
    <property type="match status" value="1"/>
</dbReference>
<gene>
    <name evidence="6" type="ORF">I9W82_004148</name>
</gene>
<comment type="similarity">
    <text evidence="1">Belongs to the POA1 family.</text>
</comment>
<dbReference type="PROSITE" id="PS51154">
    <property type="entry name" value="MACRO"/>
    <property type="match status" value="1"/>
</dbReference>
<dbReference type="EC" id="3.1.3.84" evidence="2"/>
<dbReference type="GeneID" id="93652777"/>
<dbReference type="PANTHER" id="PTHR12521">
    <property type="entry name" value="PROTEIN C6ORF130"/>
    <property type="match status" value="1"/>
</dbReference>
<dbReference type="PANTHER" id="PTHR12521:SF0">
    <property type="entry name" value="ADP-RIBOSE GLYCOHYDROLASE OARD1"/>
    <property type="match status" value="1"/>
</dbReference>
<evidence type="ECO:0000256" key="3">
    <source>
        <dbReference type="ARBA" id="ARBA00019744"/>
    </source>
</evidence>